<proteinExistence type="predicted"/>
<dbReference type="EMBL" id="CM018045">
    <property type="protein sequence ID" value="KAA8527268.1"/>
    <property type="molecule type" value="Genomic_DNA"/>
</dbReference>
<keyword evidence="2" id="KW-1185">Reference proteome</keyword>
<accession>A0A5J5AB44</accession>
<reference evidence="1 2" key="1">
    <citation type="submission" date="2019-09" db="EMBL/GenBank/DDBJ databases">
        <title>A chromosome-level genome assembly of the Chinese tupelo Nyssa sinensis.</title>
        <authorList>
            <person name="Yang X."/>
            <person name="Kang M."/>
            <person name="Yang Y."/>
            <person name="Xiong H."/>
            <person name="Wang M."/>
            <person name="Zhang Z."/>
            <person name="Wang Z."/>
            <person name="Wu H."/>
            <person name="Ma T."/>
            <person name="Liu J."/>
            <person name="Xi Z."/>
        </authorList>
    </citation>
    <scope>NUCLEOTIDE SEQUENCE [LARGE SCALE GENOMIC DNA]</scope>
    <source>
        <strain evidence="1">J267</strain>
        <tissue evidence="1">Leaf</tissue>
    </source>
</reference>
<name>A0A5J5AB44_9ASTE</name>
<sequence length="86" mass="9665">MERMNRPIDRRAIDKKVAAVASRRRQSVRPSVISVVGRASCEARHLVRLRPSFSGYFGHSGSTKVQRCEFCSAFYPKSLPPPALPH</sequence>
<dbReference type="Proteomes" id="UP000325577">
    <property type="component" value="Linkage Group LG21"/>
</dbReference>
<gene>
    <name evidence="1" type="ORF">F0562_034635</name>
</gene>
<protein>
    <submittedName>
        <fullName evidence="1">Uncharacterized protein</fullName>
    </submittedName>
</protein>
<organism evidence="1 2">
    <name type="scientific">Nyssa sinensis</name>
    <dbReference type="NCBI Taxonomy" id="561372"/>
    <lineage>
        <taxon>Eukaryota</taxon>
        <taxon>Viridiplantae</taxon>
        <taxon>Streptophyta</taxon>
        <taxon>Embryophyta</taxon>
        <taxon>Tracheophyta</taxon>
        <taxon>Spermatophyta</taxon>
        <taxon>Magnoliopsida</taxon>
        <taxon>eudicotyledons</taxon>
        <taxon>Gunneridae</taxon>
        <taxon>Pentapetalae</taxon>
        <taxon>asterids</taxon>
        <taxon>Cornales</taxon>
        <taxon>Nyssaceae</taxon>
        <taxon>Nyssa</taxon>
    </lineage>
</organism>
<dbReference type="AlphaFoldDB" id="A0A5J5AB44"/>
<evidence type="ECO:0000313" key="1">
    <source>
        <dbReference type="EMBL" id="KAA8527268.1"/>
    </source>
</evidence>
<evidence type="ECO:0000313" key="2">
    <source>
        <dbReference type="Proteomes" id="UP000325577"/>
    </source>
</evidence>